<protein>
    <recommendedName>
        <fullName evidence="2">Glycoside hydrolase family 2 catalytic domain-containing protein</fullName>
    </recommendedName>
</protein>
<dbReference type="InterPro" id="IPR006103">
    <property type="entry name" value="Glyco_hydro_2_cat"/>
</dbReference>
<dbReference type="AlphaFoldDB" id="A0A842H8S9"/>
<dbReference type="InterPro" id="IPR017853">
    <property type="entry name" value="GH"/>
</dbReference>
<dbReference type="SUPFAM" id="SSF51445">
    <property type="entry name" value="(Trans)glycosidases"/>
    <property type="match status" value="1"/>
</dbReference>
<dbReference type="GO" id="GO:0004553">
    <property type="term" value="F:hydrolase activity, hydrolyzing O-glycosyl compounds"/>
    <property type="evidence" value="ECO:0007669"/>
    <property type="project" value="InterPro"/>
</dbReference>
<dbReference type="EMBL" id="JACHVB010000012">
    <property type="protein sequence ID" value="MBC2592933.1"/>
    <property type="molecule type" value="Genomic_DNA"/>
</dbReference>
<evidence type="ECO:0000313" key="3">
    <source>
        <dbReference type="EMBL" id="MBC2592933.1"/>
    </source>
</evidence>
<name>A0A842H8S9_9BACT</name>
<proteinExistence type="predicted"/>
<feature type="chain" id="PRO_5032835697" description="Glycoside hydrolase family 2 catalytic domain-containing protein" evidence="1">
    <location>
        <begin position="35"/>
        <end position="448"/>
    </location>
</feature>
<gene>
    <name evidence="3" type="ORF">H5P28_01540</name>
</gene>
<reference evidence="3 4" key="1">
    <citation type="submission" date="2020-07" db="EMBL/GenBank/DDBJ databases">
        <authorList>
            <person name="Feng X."/>
        </authorList>
    </citation>
    <scope>NUCLEOTIDE SEQUENCE [LARGE SCALE GENOMIC DNA]</scope>
    <source>
        <strain evidence="3 4">JCM31066</strain>
    </source>
</reference>
<dbReference type="GO" id="GO:0005975">
    <property type="term" value="P:carbohydrate metabolic process"/>
    <property type="evidence" value="ECO:0007669"/>
    <property type="project" value="InterPro"/>
</dbReference>
<comment type="caution">
    <text evidence="3">The sequence shown here is derived from an EMBL/GenBank/DDBJ whole genome shotgun (WGS) entry which is preliminary data.</text>
</comment>
<evidence type="ECO:0000313" key="4">
    <source>
        <dbReference type="Proteomes" id="UP000546464"/>
    </source>
</evidence>
<keyword evidence="1" id="KW-0732">Signal</keyword>
<accession>A0A842H8S9</accession>
<feature type="signal peptide" evidence="1">
    <location>
        <begin position="1"/>
        <end position="34"/>
    </location>
</feature>
<dbReference type="Proteomes" id="UP000546464">
    <property type="component" value="Unassembled WGS sequence"/>
</dbReference>
<sequence>MMTWFYKTVPLASLNLLCLGACGNNSTESTTANAAPEEPEQVWVEIVQDTDGNYSLTRNGEPYQIKGAGGPSRYEKLAEEGGNTTRTWGINQLYPRDDNGKNLLDRAHEAGIAVVAGIWVQQLRSGFDYTDQASLEKQRELIRQGVRDFRDHPAILMWGLGNEIAITTPGDNDAMWKELNVLAEIVKEEDPFRPVMTVIAGAHEGRIKGLLANTPAIDVLGVNAYGGGSNVPERLQRFGWTKPYVLSEYGPRGHWEVRKTQWGAPIEPSPIDKARLYLDTYQALEENGGGNYLGSFAFLWGDRQEVTPTWFSMFLSTGEKTPAVDYMSYAWTGEWPEELAPWVEDWTVPFAEKKVKAGEVFTVEAKVHADHADTLECEWWVLPEKKGPSVGGDPEKWLTPIEGVIMASDGPTATVRMPEKPGAYRLYLKLSNGKGGASVQNTPFYVEE</sequence>
<dbReference type="RefSeq" id="WP_185673942.1">
    <property type="nucleotide sequence ID" value="NZ_JACHVB010000012.1"/>
</dbReference>
<dbReference type="Gene3D" id="3.20.20.80">
    <property type="entry name" value="Glycosidases"/>
    <property type="match status" value="1"/>
</dbReference>
<evidence type="ECO:0000259" key="2">
    <source>
        <dbReference type="Pfam" id="PF02836"/>
    </source>
</evidence>
<dbReference type="Pfam" id="PF02836">
    <property type="entry name" value="Glyco_hydro_2_C"/>
    <property type="match status" value="1"/>
</dbReference>
<organism evidence="3 4">
    <name type="scientific">Ruficoccus amylovorans</name>
    <dbReference type="NCBI Taxonomy" id="1804625"/>
    <lineage>
        <taxon>Bacteria</taxon>
        <taxon>Pseudomonadati</taxon>
        <taxon>Verrucomicrobiota</taxon>
        <taxon>Opitutia</taxon>
        <taxon>Puniceicoccales</taxon>
        <taxon>Cerasicoccaceae</taxon>
        <taxon>Ruficoccus</taxon>
    </lineage>
</organism>
<feature type="domain" description="Glycoside hydrolase family 2 catalytic" evidence="2">
    <location>
        <begin position="107"/>
        <end position="250"/>
    </location>
</feature>
<evidence type="ECO:0000256" key="1">
    <source>
        <dbReference type="SAM" id="SignalP"/>
    </source>
</evidence>
<keyword evidence="4" id="KW-1185">Reference proteome</keyword>